<dbReference type="RefSeq" id="WP_110495237.1">
    <property type="nucleotide sequence ID" value="NZ_CP029811.1"/>
</dbReference>
<dbReference type="InterPro" id="IPR011805">
    <property type="entry name" value="RNase_R"/>
</dbReference>
<evidence type="ECO:0000256" key="3">
    <source>
        <dbReference type="ARBA" id="ARBA00022490"/>
    </source>
</evidence>
<sequence length="658" mass="77475">MPFYLEKKKKKYSIEKKNQYKNLVTVTGLITITNYGYAFVNVEEFQKVIFIPKKKTNRAIEGDLVRIKIKNKKLGKKMEGEVIKIIKRNRENFIGVLKIKYNSKYGLVIVYNKTIHVNIYIPKKKLKGYHPNEKVLVRIITWPKNLKNPLGEIIKVFGQSGEYTTEVYSLLEEYGLSYEFSKEVEKEAKKIVFKKNLDNNLRRDMRNINTFTIDPFDAKDFDDALSIRKLNSNTWEIGIHIADVTYYIKEGSLLDKEAYTRANSIYFIGKSIPMLPKILSNDICSLHPEKDKLSFSSIFNVDSKGKILKSWFGKTIIRSNRRFTYEEVQKIIEKKRGDFHKDLYTLFTFSKIFTKNRLKNGSIYLDKVEIKIHLDEKKNPSKLYLEKNNEAHRLIEEFMLLANRKISEFVSLNLDGYPSNKTYIYRIHDKPDFQKIFILKKIIEPLGYSLDLKNLKKSLNSLLKNIQGKSEQNMIENLILRSMSKAKYSTNNIGHYGLSFIYYSHFTSPIRRYSDIIAHRLLNYYLTNNNESKLKSLDFYEKQAVYCSYKERLSIDAEREFSKYIQVKYIKKFLGKEFDGIITGFTDWSVFIDLLSFQTEGMVRLRDIEGDIYTLNSNNYSIIGKKKRKIYHLGDKVKVKLLDANIEKKQIILEWLDT</sequence>
<dbReference type="SMART" id="SM00316">
    <property type="entry name" value="S1"/>
    <property type="match status" value="1"/>
</dbReference>
<keyword evidence="5 8" id="KW-0378">Hydrolase</keyword>
<evidence type="ECO:0000256" key="1">
    <source>
        <dbReference type="ARBA" id="ARBA00001849"/>
    </source>
</evidence>
<keyword evidence="9" id="KW-0812">Transmembrane</keyword>
<dbReference type="NCBIfam" id="TIGR02063">
    <property type="entry name" value="RNase_R"/>
    <property type="match status" value="1"/>
</dbReference>
<comment type="function">
    <text evidence="8">3'-5' exoribonuclease that releases 5'-nucleoside monophosphates and is involved in maturation of structured RNAs.</text>
</comment>
<dbReference type="InterPro" id="IPR004476">
    <property type="entry name" value="RNase_II/RNase_R"/>
</dbReference>
<evidence type="ECO:0000256" key="9">
    <source>
        <dbReference type="SAM" id="Phobius"/>
    </source>
</evidence>
<dbReference type="InterPro" id="IPR013223">
    <property type="entry name" value="RNase_B_OB_dom"/>
</dbReference>
<dbReference type="InterPro" id="IPR040476">
    <property type="entry name" value="CSD2"/>
</dbReference>
<evidence type="ECO:0000256" key="5">
    <source>
        <dbReference type="ARBA" id="ARBA00022801"/>
    </source>
</evidence>
<keyword evidence="6 8" id="KW-0269">Exonuclease</keyword>
<dbReference type="InterPro" id="IPR001900">
    <property type="entry name" value="RNase_II/R"/>
</dbReference>
<evidence type="ECO:0000256" key="4">
    <source>
        <dbReference type="ARBA" id="ARBA00022722"/>
    </source>
</evidence>
<keyword evidence="9" id="KW-0472">Membrane</keyword>
<feature type="transmembrane region" description="Helical" evidence="9">
    <location>
        <begin position="20"/>
        <end position="40"/>
    </location>
</feature>
<dbReference type="Gene3D" id="2.40.50.140">
    <property type="entry name" value="Nucleic acid-binding proteins"/>
    <property type="match status" value="2"/>
</dbReference>
<dbReference type="PANTHER" id="PTHR23355:SF9">
    <property type="entry name" value="DIS3-LIKE EXONUCLEASE 2"/>
    <property type="match status" value="1"/>
</dbReference>
<dbReference type="Pfam" id="PF08206">
    <property type="entry name" value="OB_RNB"/>
    <property type="match status" value="1"/>
</dbReference>
<comment type="similarity">
    <text evidence="8">Belongs to the RNR ribonuclease family. RNase R subfamily.</text>
</comment>
<feature type="domain" description="S1 motif" evidence="10">
    <location>
        <begin position="575"/>
        <end position="656"/>
    </location>
</feature>
<dbReference type="SMART" id="SM00955">
    <property type="entry name" value="RNB"/>
    <property type="match status" value="1"/>
</dbReference>
<reference evidence="11 12" key="1">
    <citation type="journal article" date="2018" name="Genome Biol. Evol.">
        <title>Parallel and Gradual Genome Erosion in the Blattabacterium Endosymbionts of Mastotermes darwiniensis and Cryptocercus Wood Roaches.</title>
        <authorList>
            <person name="Kinjo Y."/>
            <person name="Bourguignon T."/>
            <person name="Tong K.J."/>
            <person name="Kuwahara H."/>
            <person name="Lim S.J."/>
            <person name="Yoon K.B."/>
            <person name="Shigenobu S."/>
            <person name="Park Y.C."/>
            <person name="Nalepa C.A."/>
            <person name="Hongoh Y."/>
            <person name="Ohkuma M."/>
            <person name="Lo N."/>
            <person name="Tokuda G."/>
        </authorList>
    </citation>
    <scope>NUCLEOTIDE SEQUENCE [LARGE SCALE GENOMIC DNA]</scope>
    <source>
        <strain evidence="11 12">CPUsv</strain>
    </source>
</reference>
<dbReference type="Pfam" id="PF00773">
    <property type="entry name" value="RNB"/>
    <property type="match status" value="1"/>
</dbReference>
<evidence type="ECO:0000256" key="7">
    <source>
        <dbReference type="ARBA" id="ARBA00022884"/>
    </source>
</evidence>
<keyword evidence="9" id="KW-1133">Transmembrane helix</keyword>
<keyword evidence="4 8" id="KW-0540">Nuclease</keyword>
<comment type="subcellular location">
    <subcellularLocation>
        <location evidence="2 8">Cytoplasm</location>
    </subcellularLocation>
</comment>
<dbReference type="InterPro" id="IPR050180">
    <property type="entry name" value="RNR_Ribonuclease"/>
</dbReference>
<evidence type="ECO:0000256" key="2">
    <source>
        <dbReference type="ARBA" id="ARBA00004496"/>
    </source>
</evidence>
<evidence type="ECO:0000256" key="6">
    <source>
        <dbReference type="ARBA" id="ARBA00022839"/>
    </source>
</evidence>
<dbReference type="SUPFAM" id="SSF50249">
    <property type="entry name" value="Nucleic acid-binding proteins"/>
    <property type="match status" value="4"/>
</dbReference>
<gene>
    <name evidence="8 11" type="primary">rnr</name>
    <name evidence="11" type="ORF">DM808_01360</name>
</gene>
<organism evidence="11 12">
    <name type="scientific">Blattabacterium punctulatus</name>
    <dbReference type="NCBI Taxonomy" id="164514"/>
    <lineage>
        <taxon>Bacteria</taxon>
        <taxon>Pseudomonadati</taxon>
        <taxon>Bacteroidota</taxon>
        <taxon>Flavobacteriia</taxon>
        <taxon>Flavobacteriales</taxon>
        <taxon>Blattabacteriaceae</taxon>
        <taxon>Blattabacterium</taxon>
    </lineage>
</organism>
<comment type="catalytic activity">
    <reaction evidence="1 8">
        <text>Exonucleolytic cleavage in the 3'- to 5'-direction to yield nucleoside 5'-phosphates.</text>
        <dbReference type="EC" id="3.1.13.1"/>
    </reaction>
</comment>
<keyword evidence="7 8" id="KW-0694">RNA-binding</keyword>
<dbReference type="Pfam" id="PF17876">
    <property type="entry name" value="CSD2"/>
    <property type="match status" value="1"/>
</dbReference>
<accession>A0ABN5M951</accession>
<evidence type="ECO:0000256" key="8">
    <source>
        <dbReference type="HAMAP-Rule" id="MF_01895"/>
    </source>
</evidence>
<dbReference type="Proteomes" id="UP000247917">
    <property type="component" value="Chromosome"/>
</dbReference>
<protein>
    <recommendedName>
        <fullName evidence="8">Ribonuclease R</fullName>
        <shortName evidence="8">RNase R</shortName>
        <ecNumber evidence="8">3.1.13.1</ecNumber>
    </recommendedName>
</protein>
<dbReference type="NCBIfam" id="TIGR00358">
    <property type="entry name" value="3_prime_RNase"/>
    <property type="match status" value="1"/>
</dbReference>
<name>A0ABN5M951_9FLAO</name>
<evidence type="ECO:0000313" key="11">
    <source>
        <dbReference type="EMBL" id="AWU39827.1"/>
    </source>
</evidence>
<proteinExistence type="inferred from homology"/>
<dbReference type="PANTHER" id="PTHR23355">
    <property type="entry name" value="RIBONUCLEASE"/>
    <property type="match status" value="1"/>
</dbReference>
<dbReference type="Pfam" id="PF00575">
    <property type="entry name" value="S1"/>
    <property type="match status" value="1"/>
</dbReference>
<evidence type="ECO:0000259" key="10">
    <source>
        <dbReference type="PROSITE" id="PS50126"/>
    </source>
</evidence>
<keyword evidence="3 8" id="KW-0963">Cytoplasm</keyword>
<dbReference type="PROSITE" id="PS01175">
    <property type="entry name" value="RIBONUCLEASE_II"/>
    <property type="match status" value="1"/>
</dbReference>
<dbReference type="PROSITE" id="PS50126">
    <property type="entry name" value="S1"/>
    <property type="match status" value="1"/>
</dbReference>
<dbReference type="InterPro" id="IPR022966">
    <property type="entry name" value="RNase_II/R_CS"/>
</dbReference>
<dbReference type="CDD" id="cd04471">
    <property type="entry name" value="S1_RNase_R"/>
    <property type="match status" value="1"/>
</dbReference>
<dbReference type="InterPro" id="IPR003029">
    <property type="entry name" value="S1_domain"/>
</dbReference>
<dbReference type="InterPro" id="IPR012340">
    <property type="entry name" value="NA-bd_OB-fold"/>
</dbReference>
<keyword evidence="12" id="KW-1185">Reference proteome</keyword>
<dbReference type="EMBL" id="CP029812">
    <property type="protein sequence ID" value="AWU39827.1"/>
    <property type="molecule type" value="Genomic_DNA"/>
</dbReference>
<dbReference type="HAMAP" id="MF_01895">
    <property type="entry name" value="RNase_R"/>
    <property type="match status" value="1"/>
</dbReference>
<evidence type="ECO:0000313" key="12">
    <source>
        <dbReference type="Proteomes" id="UP000247917"/>
    </source>
</evidence>
<dbReference type="EC" id="3.1.13.1" evidence="8"/>